<feature type="region of interest" description="Disordered" evidence="1">
    <location>
        <begin position="432"/>
        <end position="451"/>
    </location>
</feature>
<reference evidence="3 4" key="1">
    <citation type="submission" date="2017-09" db="EMBL/GenBank/DDBJ databases">
        <authorList>
            <person name="Ehlers B."/>
            <person name="Leendertz F.H."/>
        </authorList>
    </citation>
    <scope>NUCLEOTIDE SEQUENCE [LARGE SCALE GENOMIC DNA]</scope>
    <source>
        <strain evidence="3 4">DSM 46844</strain>
    </source>
</reference>
<accession>A0A285EI22</accession>
<dbReference type="Proteomes" id="UP000219514">
    <property type="component" value="Unassembled WGS sequence"/>
</dbReference>
<dbReference type="InterPro" id="IPR036928">
    <property type="entry name" value="AS_sf"/>
</dbReference>
<sequence length="451" mass="46382">MRGTAADVRSGRRSPLEVLEASLDRVRAVDPVVRAFVSIDGDQVRAEAAALTEEAAHGRFRGPLHGVPIAVKDLIDVRGHPTRGGSLVTEDAPATRDAPAVHRLRAAGALVLGKTTTHEFAHGVTTPPTRNPWDPTRIPGGSSGGSAAAVASGQVPAALGSDTGGSIRVPAALCGVSGLRPRPADVPTGGCLPFSPKLDTCGPIAGDAEDLALLFAVLGQAPCPLIPSVAGLRLGTVPPAALGDVDAEVLAAVESAVGVLVAEGAVPVPVDVPPFPEWSAPRTVYVLSDFLAVHRGAGWYPARREHYGEEVASYLTLAERITRHEREAAVRELERLEGLLRAALEDVDALVLPTTAVAAPTIEECAFRPGDAGRSPVVGTLMRLCGPFSWCGFAVVSVPCGATADGRPIGVQVVGRDVPTVLGVAARYQARTDHHLRTPSPAPAPAGAGGP</sequence>
<dbReference type="GO" id="GO:0016740">
    <property type="term" value="F:transferase activity"/>
    <property type="evidence" value="ECO:0007669"/>
    <property type="project" value="UniProtKB-KW"/>
</dbReference>
<dbReference type="PANTHER" id="PTHR11895:SF176">
    <property type="entry name" value="AMIDASE AMID-RELATED"/>
    <property type="match status" value="1"/>
</dbReference>
<organism evidence="3 4">
    <name type="scientific">Geodermatophilus sabuli</name>
    <dbReference type="NCBI Taxonomy" id="1564158"/>
    <lineage>
        <taxon>Bacteria</taxon>
        <taxon>Bacillati</taxon>
        <taxon>Actinomycetota</taxon>
        <taxon>Actinomycetes</taxon>
        <taxon>Geodermatophilales</taxon>
        <taxon>Geodermatophilaceae</taxon>
        <taxon>Geodermatophilus</taxon>
    </lineage>
</organism>
<dbReference type="InterPro" id="IPR023631">
    <property type="entry name" value="Amidase_dom"/>
</dbReference>
<dbReference type="InterPro" id="IPR020556">
    <property type="entry name" value="Amidase_CS"/>
</dbReference>
<gene>
    <name evidence="3" type="ORF">SAMN06893097_108209</name>
</gene>
<evidence type="ECO:0000256" key="1">
    <source>
        <dbReference type="SAM" id="MobiDB-lite"/>
    </source>
</evidence>
<keyword evidence="4" id="KW-1185">Reference proteome</keyword>
<evidence type="ECO:0000313" key="3">
    <source>
        <dbReference type="EMBL" id="SNX97844.1"/>
    </source>
</evidence>
<name>A0A285EI22_9ACTN</name>
<dbReference type="PANTHER" id="PTHR11895">
    <property type="entry name" value="TRANSAMIDASE"/>
    <property type="match status" value="1"/>
</dbReference>
<evidence type="ECO:0000259" key="2">
    <source>
        <dbReference type="Pfam" id="PF01425"/>
    </source>
</evidence>
<protein>
    <submittedName>
        <fullName evidence="3">Aspartyl-tRNA(Asn)/glutamyl-tRNA(Gln) amidotransferase subunit A</fullName>
    </submittedName>
</protein>
<dbReference type="PROSITE" id="PS00571">
    <property type="entry name" value="AMIDASES"/>
    <property type="match status" value="1"/>
</dbReference>
<dbReference type="Pfam" id="PF01425">
    <property type="entry name" value="Amidase"/>
    <property type="match status" value="1"/>
</dbReference>
<dbReference type="InterPro" id="IPR000120">
    <property type="entry name" value="Amidase"/>
</dbReference>
<proteinExistence type="predicted"/>
<dbReference type="SUPFAM" id="SSF75304">
    <property type="entry name" value="Amidase signature (AS) enzymes"/>
    <property type="match status" value="1"/>
</dbReference>
<keyword evidence="3" id="KW-0808">Transferase</keyword>
<dbReference type="EMBL" id="OBDO01000008">
    <property type="protein sequence ID" value="SNX97844.1"/>
    <property type="molecule type" value="Genomic_DNA"/>
</dbReference>
<evidence type="ECO:0000313" key="4">
    <source>
        <dbReference type="Proteomes" id="UP000219514"/>
    </source>
</evidence>
<dbReference type="Gene3D" id="3.90.1300.10">
    <property type="entry name" value="Amidase signature (AS) domain"/>
    <property type="match status" value="1"/>
</dbReference>
<dbReference type="AlphaFoldDB" id="A0A285EI22"/>
<feature type="domain" description="Amidase" evidence="2">
    <location>
        <begin position="17"/>
        <end position="416"/>
    </location>
</feature>